<dbReference type="GO" id="GO:0002250">
    <property type="term" value="P:adaptive immune response"/>
    <property type="evidence" value="ECO:0007669"/>
    <property type="project" value="UniProtKB-KW"/>
</dbReference>
<protein>
    <recommendedName>
        <fullName evidence="4">Immunoglobulin V-set domain-containing protein</fullName>
    </recommendedName>
</protein>
<reference evidence="5" key="1">
    <citation type="thesis" date="2020" institute="ProQuest LLC" country="789 East Eisenhower Parkway, Ann Arbor, MI, USA">
        <title>Comparative Genomics and Chromosome Evolution.</title>
        <authorList>
            <person name="Mudd A.B."/>
        </authorList>
    </citation>
    <scope>NUCLEOTIDE SEQUENCE</scope>
    <source>
        <strain evidence="5">1538</strain>
        <tissue evidence="5">Blood</tissue>
    </source>
</reference>
<evidence type="ECO:0000256" key="2">
    <source>
        <dbReference type="ARBA" id="ARBA00023130"/>
    </source>
</evidence>
<dbReference type="InterPro" id="IPR013106">
    <property type="entry name" value="Ig_V-set"/>
</dbReference>
<dbReference type="Gene3D" id="2.60.40.10">
    <property type="entry name" value="Immunoglobulins"/>
    <property type="match status" value="1"/>
</dbReference>
<dbReference type="Pfam" id="PF07686">
    <property type="entry name" value="V-set"/>
    <property type="match status" value="1"/>
</dbReference>
<dbReference type="EMBL" id="DYDO01000514">
    <property type="protein sequence ID" value="DBA13563.1"/>
    <property type="molecule type" value="Genomic_DNA"/>
</dbReference>
<keyword evidence="1" id="KW-0391">Immunity</keyword>
<organism evidence="5 6">
    <name type="scientific">Pyxicephalus adspersus</name>
    <name type="common">African bullfrog</name>
    <dbReference type="NCBI Taxonomy" id="30357"/>
    <lineage>
        <taxon>Eukaryota</taxon>
        <taxon>Metazoa</taxon>
        <taxon>Chordata</taxon>
        <taxon>Craniata</taxon>
        <taxon>Vertebrata</taxon>
        <taxon>Euteleostomi</taxon>
        <taxon>Amphibia</taxon>
        <taxon>Batrachia</taxon>
        <taxon>Anura</taxon>
        <taxon>Neobatrachia</taxon>
        <taxon>Ranoidea</taxon>
        <taxon>Pyxicephalidae</taxon>
        <taxon>Pyxicephalinae</taxon>
        <taxon>Pyxicephalus</taxon>
    </lineage>
</organism>
<name>A0AAV2ZJG2_PYXAD</name>
<dbReference type="GO" id="GO:0005576">
    <property type="term" value="C:extracellular region"/>
    <property type="evidence" value="ECO:0007669"/>
    <property type="project" value="UniProtKB-ARBA"/>
</dbReference>
<dbReference type="PANTHER" id="PTHR23266">
    <property type="entry name" value="IMMUNOGLOBULIN HEAVY CHAIN"/>
    <property type="match status" value="1"/>
</dbReference>
<evidence type="ECO:0000313" key="5">
    <source>
        <dbReference type="EMBL" id="DBA13563.1"/>
    </source>
</evidence>
<evidence type="ECO:0000256" key="3">
    <source>
        <dbReference type="ARBA" id="ARBA00043265"/>
    </source>
</evidence>
<dbReference type="InterPro" id="IPR013783">
    <property type="entry name" value="Ig-like_fold"/>
</dbReference>
<dbReference type="SUPFAM" id="SSF48726">
    <property type="entry name" value="Immunoglobulin"/>
    <property type="match status" value="1"/>
</dbReference>
<feature type="domain" description="Immunoglobulin V-set" evidence="4">
    <location>
        <begin position="26"/>
        <end position="107"/>
    </location>
</feature>
<dbReference type="GO" id="GO:0019814">
    <property type="term" value="C:immunoglobulin complex"/>
    <property type="evidence" value="ECO:0007669"/>
    <property type="project" value="UniProtKB-KW"/>
</dbReference>
<keyword evidence="3" id="KW-1280">Immunoglobulin</keyword>
<keyword evidence="6" id="KW-1185">Reference proteome</keyword>
<sequence>MVGCQASSKSAELTQSDPAVIKPGNSHTLTYKGSGFTFSSYWMGWVRQFSDGRLQWLCYMYTNGISVDYNNDVKGRFTATRDNNNNMVTLKMDNMKTEDSAMYYCARDTLIKKHVFL</sequence>
<dbReference type="Proteomes" id="UP001181693">
    <property type="component" value="Unassembled WGS sequence"/>
</dbReference>
<dbReference type="InterPro" id="IPR050199">
    <property type="entry name" value="IgHV"/>
</dbReference>
<dbReference type="InterPro" id="IPR036179">
    <property type="entry name" value="Ig-like_dom_sf"/>
</dbReference>
<evidence type="ECO:0000256" key="1">
    <source>
        <dbReference type="ARBA" id="ARBA00022859"/>
    </source>
</evidence>
<dbReference type="SMART" id="SM00406">
    <property type="entry name" value="IGv"/>
    <property type="match status" value="1"/>
</dbReference>
<keyword evidence="2" id="KW-1064">Adaptive immunity</keyword>
<evidence type="ECO:0000313" key="6">
    <source>
        <dbReference type="Proteomes" id="UP001181693"/>
    </source>
</evidence>
<comment type="caution">
    <text evidence="5">The sequence shown here is derived from an EMBL/GenBank/DDBJ whole genome shotgun (WGS) entry which is preliminary data.</text>
</comment>
<evidence type="ECO:0000259" key="4">
    <source>
        <dbReference type="SMART" id="SM00406"/>
    </source>
</evidence>
<gene>
    <name evidence="5" type="ORF">GDO54_018605</name>
</gene>
<dbReference type="AlphaFoldDB" id="A0AAV2ZJG2"/>
<proteinExistence type="predicted"/>
<accession>A0AAV2ZJG2</accession>